<reference evidence="1" key="1">
    <citation type="submission" date="2022-05" db="EMBL/GenBank/DDBJ databases">
        <authorList>
            <person name="Park J.-S."/>
        </authorList>
    </citation>
    <scope>NUCLEOTIDE SEQUENCE</scope>
    <source>
        <strain evidence="1">2012CJ41-6</strain>
    </source>
</reference>
<dbReference type="RefSeq" id="WP_249710986.1">
    <property type="nucleotide sequence ID" value="NZ_JAMFMB010000018.1"/>
</dbReference>
<sequence length="94" mass="11039">MSSNRHDIEHEIRALRKQRAVKRPLHERAFTRWQNAMKLEADFEKSLQGASLASELFGSDFRLLDRECRDLDFEIEALQVKLLEYASPISGERH</sequence>
<dbReference type="Proteomes" id="UP001203880">
    <property type="component" value="Unassembled WGS sequence"/>
</dbReference>
<proteinExistence type="predicted"/>
<keyword evidence="2" id="KW-1185">Reference proteome</keyword>
<accession>A0ABT0Q4M7</accession>
<protein>
    <submittedName>
        <fullName evidence="1">Uncharacterized protein</fullName>
    </submittedName>
</protein>
<gene>
    <name evidence="1" type="ORF">M3P21_14765</name>
</gene>
<organism evidence="1 2">
    <name type="scientific">Ruegeria spongiae</name>
    <dbReference type="NCBI Taxonomy" id="2942209"/>
    <lineage>
        <taxon>Bacteria</taxon>
        <taxon>Pseudomonadati</taxon>
        <taxon>Pseudomonadota</taxon>
        <taxon>Alphaproteobacteria</taxon>
        <taxon>Rhodobacterales</taxon>
        <taxon>Roseobacteraceae</taxon>
        <taxon>Ruegeria</taxon>
    </lineage>
</organism>
<name>A0ABT0Q4M7_9RHOB</name>
<evidence type="ECO:0000313" key="2">
    <source>
        <dbReference type="Proteomes" id="UP001203880"/>
    </source>
</evidence>
<evidence type="ECO:0000313" key="1">
    <source>
        <dbReference type="EMBL" id="MCL6284796.1"/>
    </source>
</evidence>
<comment type="caution">
    <text evidence="1">The sequence shown here is derived from an EMBL/GenBank/DDBJ whole genome shotgun (WGS) entry which is preliminary data.</text>
</comment>
<dbReference type="EMBL" id="JAMFMB010000018">
    <property type="protein sequence ID" value="MCL6284796.1"/>
    <property type="molecule type" value="Genomic_DNA"/>
</dbReference>